<sequence length="491" mass="52975">MPPLSYISEGAERRTLLAPHSSLSVRQAVKPPFALSSIPISFQLPKLPPLLESLGKAVTPAAVAIGETHGYNVAIPLLHSGGNFALISTDNARVAYFGSKAVTDIPRVFGGWGVGVVGTAWNGNNQAGIGLSRKFGDVFVFLNFRQDAIGVKQLLSPQQMMDRIQKGNFMGLKITFGVCFSAPDAVIDAALNLIPNFGKVIAGARRAMAAKPWVGLAWSVASLNYKNGKLESIKVGHLTIPMDNPTKALEQAANCPPVKPPPRVRFPARPNRGDAAVASVNDSKAMLSGESPWRVGYLAIRRDGKDIRVRNGTIDVLNHGNRATAVTEPFYELGVAYRVIEPGYQIKNNADAGRIAEGILRKAQIAIQGAKNDVERQFFQRAYLMTLARLMNTYDLNFGSQLLGQAYRRIKAVNQAGNPANMGQGRTDNWEVSDLIGMRAELGLTPLLLPGDRPPADYKAIRHIFSGGTRYPGDMPGKVPPACAPKPPARK</sequence>
<keyword evidence="2" id="KW-1185">Reference proteome</keyword>
<dbReference type="EMBL" id="FZOT01000014">
    <property type="protein sequence ID" value="SNT10657.1"/>
    <property type="molecule type" value="Genomic_DNA"/>
</dbReference>
<dbReference type="AlphaFoldDB" id="A0A239JXG9"/>
<evidence type="ECO:0000313" key="1">
    <source>
        <dbReference type="EMBL" id="SNT10657.1"/>
    </source>
</evidence>
<dbReference type="OrthoDB" id="9853568at2"/>
<accession>A0A239JXG9</accession>
<reference evidence="1 2" key="1">
    <citation type="submission" date="2017-06" db="EMBL/GenBank/DDBJ databases">
        <authorList>
            <person name="Kim H.J."/>
            <person name="Triplett B.A."/>
        </authorList>
    </citation>
    <scope>NUCLEOTIDE SEQUENCE [LARGE SCALE GENOMIC DNA]</scope>
    <source>
        <strain evidence="1 2">U15</strain>
    </source>
</reference>
<name>A0A239JXG9_9BURK</name>
<gene>
    <name evidence="1" type="ORF">SAMN06265795_11432</name>
</gene>
<dbReference type="Proteomes" id="UP000198284">
    <property type="component" value="Unassembled WGS sequence"/>
</dbReference>
<organism evidence="1 2">
    <name type="scientific">Noviherbaspirillum humi</name>
    <dbReference type="NCBI Taxonomy" id="1688639"/>
    <lineage>
        <taxon>Bacteria</taxon>
        <taxon>Pseudomonadati</taxon>
        <taxon>Pseudomonadota</taxon>
        <taxon>Betaproteobacteria</taxon>
        <taxon>Burkholderiales</taxon>
        <taxon>Oxalobacteraceae</taxon>
        <taxon>Noviherbaspirillum</taxon>
    </lineage>
</organism>
<proteinExistence type="predicted"/>
<protein>
    <submittedName>
        <fullName evidence="1">Uncharacterized protein</fullName>
    </submittedName>
</protein>
<evidence type="ECO:0000313" key="2">
    <source>
        <dbReference type="Proteomes" id="UP000198284"/>
    </source>
</evidence>
<dbReference type="RefSeq" id="WP_143131339.1">
    <property type="nucleotide sequence ID" value="NZ_FZOT01000014.1"/>
</dbReference>